<proteinExistence type="predicted"/>
<evidence type="ECO:0000256" key="1">
    <source>
        <dbReference type="ARBA" id="ARBA00022999"/>
    </source>
</evidence>
<dbReference type="PANTHER" id="PTHR14098">
    <property type="entry name" value="SH2 DOMAIN CONTAINING PROTEIN"/>
    <property type="match status" value="1"/>
</dbReference>
<accession>A0AAV7PIW8</accession>
<feature type="compositionally biased region" description="Basic and acidic residues" evidence="3">
    <location>
        <begin position="27"/>
        <end position="43"/>
    </location>
</feature>
<comment type="caution">
    <text evidence="5">The sequence shown here is derived from an EMBL/GenBank/DDBJ whole genome shotgun (WGS) entry which is preliminary data.</text>
</comment>
<keyword evidence="1 2" id="KW-0727">SH2 domain</keyword>
<dbReference type="SMART" id="SM00252">
    <property type="entry name" value="SH2"/>
    <property type="match status" value="1"/>
</dbReference>
<gene>
    <name evidence="5" type="ORF">NDU88_006132</name>
</gene>
<name>A0AAV7PIW8_PLEWA</name>
<dbReference type="Proteomes" id="UP001066276">
    <property type="component" value="Chromosome 7"/>
</dbReference>
<feature type="compositionally biased region" description="Pro residues" evidence="3">
    <location>
        <begin position="147"/>
        <end position="159"/>
    </location>
</feature>
<protein>
    <recommendedName>
        <fullName evidence="4">SH2 domain-containing protein</fullName>
    </recommendedName>
</protein>
<dbReference type="GO" id="GO:0007169">
    <property type="term" value="P:cell surface receptor protein tyrosine kinase signaling pathway"/>
    <property type="evidence" value="ECO:0007669"/>
    <property type="project" value="TreeGrafter"/>
</dbReference>
<dbReference type="PANTHER" id="PTHR14098:SF1">
    <property type="entry name" value="LYMPHOCYTE CYTOSOLIC PROTEIN 2"/>
    <property type="match status" value="1"/>
</dbReference>
<dbReference type="EMBL" id="JANPWB010000011">
    <property type="protein sequence ID" value="KAJ1127739.1"/>
    <property type="molecule type" value="Genomic_DNA"/>
</dbReference>
<dbReference type="SUPFAM" id="SSF55550">
    <property type="entry name" value="SH2 domain"/>
    <property type="match status" value="1"/>
</dbReference>
<dbReference type="InterPro" id="IPR051751">
    <property type="entry name" value="Immunoreceptor_sig_adapters"/>
</dbReference>
<sequence>MRLCDSSKISIRFPGAPKFILTSIVTHDQESKSQISKKQEKKNPFRAWTQTQKVPDEPEQSLEEGGWSSFEDEDDEDEGDYESPDETMEGNDGNEVDYESPAEDVNPDSDGDYEPPPPNDEPPHHGVILPSKSIQSTPVYVDRPTTAPVPPQRPLPSPGPFLSASKGRYQPNHNVPSLNDDKRTVKPLKTGPAIDRRTKPSLPLLQAMSATNSSVQGTRTVPEKVVPKIPKPPLPAEKKWDGSRMSSTSPRPSRPYNTNSDKEDHSGPSRPVPSPANSNTFPLRNPPKSLQKPFTLGASSAHAESFHSGSLPPQSQQGDVNRSYSQAEGKKVVSKYGIPDIEKQVESSLDEDWYVGNINRQDAEEALRTIDQDGTFLVRNSSKKTTPHPFVLMVLFNDKVYNVQIRYDQRQSVYMLGTGGKEHFQSVSQMIDYFTRTPLLLIDGKDRDLRYQCLLKHSAGRV</sequence>
<feature type="compositionally biased region" description="Polar residues" evidence="3">
    <location>
        <begin position="208"/>
        <end position="219"/>
    </location>
</feature>
<dbReference type="FunFam" id="3.30.505.10:FF:000016">
    <property type="entry name" value="B-cell linker protein isoform 2"/>
    <property type="match status" value="1"/>
</dbReference>
<feature type="domain" description="SH2" evidence="4">
    <location>
        <begin position="353"/>
        <end position="453"/>
    </location>
</feature>
<organism evidence="5 6">
    <name type="scientific">Pleurodeles waltl</name>
    <name type="common">Iberian ribbed newt</name>
    <dbReference type="NCBI Taxonomy" id="8319"/>
    <lineage>
        <taxon>Eukaryota</taxon>
        <taxon>Metazoa</taxon>
        <taxon>Chordata</taxon>
        <taxon>Craniata</taxon>
        <taxon>Vertebrata</taxon>
        <taxon>Euteleostomi</taxon>
        <taxon>Amphibia</taxon>
        <taxon>Batrachia</taxon>
        <taxon>Caudata</taxon>
        <taxon>Salamandroidea</taxon>
        <taxon>Salamandridae</taxon>
        <taxon>Pleurodelinae</taxon>
        <taxon>Pleurodeles</taxon>
    </lineage>
</organism>
<evidence type="ECO:0000313" key="6">
    <source>
        <dbReference type="Proteomes" id="UP001066276"/>
    </source>
</evidence>
<evidence type="ECO:0000256" key="3">
    <source>
        <dbReference type="SAM" id="MobiDB-lite"/>
    </source>
</evidence>
<feature type="compositionally biased region" description="Low complexity" evidence="3">
    <location>
        <begin position="243"/>
        <end position="255"/>
    </location>
</feature>
<keyword evidence="6" id="KW-1185">Reference proteome</keyword>
<dbReference type="PRINTS" id="PR00401">
    <property type="entry name" value="SH2DOMAIN"/>
</dbReference>
<evidence type="ECO:0000259" key="4">
    <source>
        <dbReference type="PROSITE" id="PS50001"/>
    </source>
</evidence>
<dbReference type="PROSITE" id="PS50001">
    <property type="entry name" value="SH2"/>
    <property type="match status" value="1"/>
</dbReference>
<feature type="compositionally biased region" description="Acidic residues" evidence="3">
    <location>
        <begin position="70"/>
        <end position="113"/>
    </location>
</feature>
<dbReference type="AlphaFoldDB" id="A0AAV7PIW8"/>
<dbReference type="Pfam" id="PF00017">
    <property type="entry name" value="SH2"/>
    <property type="match status" value="1"/>
</dbReference>
<evidence type="ECO:0000256" key="2">
    <source>
        <dbReference type="PROSITE-ProRule" id="PRU00191"/>
    </source>
</evidence>
<dbReference type="GO" id="GO:0035556">
    <property type="term" value="P:intracellular signal transduction"/>
    <property type="evidence" value="ECO:0007669"/>
    <property type="project" value="TreeGrafter"/>
</dbReference>
<reference evidence="5" key="1">
    <citation type="journal article" date="2022" name="bioRxiv">
        <title>Sequencing and chromosome-scale assembly of the giantPleurodeles waltlgenome.</title>
        <authorList>
            <person name="Brown T."/>
            <person name="Elewa A."/>
            <person name="Iarovenko S."/>
            <person name="Subramanian E."/>
            <person name="Araus A.J."/>
            <person name="Petzold A."/>
            <person name="Susuki M."/>
            <person name="Suzuki K.-i.T."/>
            <person name="Hayashi T."/>
            <person name="Toyoda A."/>
            <person name="Oliveira C."/>
            <person name="Osipova E."/>
            <person name="Leigh N.D."/>
            <person name="Simon A."/>
            <person name="Yun M.H."/>
        </authorList>
    </citation>
    <scope>NUCLEOTIDE SEQUENCE</scope>
    <source>
        <strain evidence="5">20211129_DDA</strain>
        <tissue evidence="5">Liver</tissue>
    </source>
</reference>
<feature type="region of interest" description="Disordered" evidence="3">
    <location>
        <begin position="26"/>
        <end position="329"/>
    </location>
</feature>
<dbReference type="InterPro" id="IPR000980">
    <property type="entry name" value="SH2"/>
</dbReference>
<feature type="compositionally biased region" description="Polar residues" evidence="3">
    <location>
        <begin position="307"/>
        <end position="326"/>
    </location>
</feature>
<evidence type="ECO:0000313" key="5">
    <source>
        <dbReference type="EMBL" id="KAJ1127739.1"/>
    </source>
</evidence>
<dbReference type="InterPro" id="IPR036860">
    <property type="entry name" value="SH2_dom_sf"/>
</dbReference>
<dbReference type="Gene3D" id="3.30.505.10">
    <property type="entry name" value="SH2 domain"/>
    <property type="match status" value="1"/>
</dbReference>
<dbReference type="GO" id="GO:0005737">
    <property type="term" value="C:cytoplasm"/>
    <property type="evidence" value="ECO:0007669"/>
    <property type="project" value="UniProtKB-ARBA"/>
</dbReference>